<sequence>MEWNFFTIQGGRTQGSRWPSGRVSDLGSERVPGSKPDSTEVPPYLEVDSDDADDMLDSHIKELIVNELTERRPMSPCLMPLQQLYRLGGHRTQRADRDA</sequence>
<accession>A0A4Y2D749</accession>
<feature type="region of interest" description="Disordered" evidence="1">
    <location>
        <begin position="1"/>
        <end position="51"/>
    </location>
</feature>
<dbReference type="AlphaFoldDB" id="A0A4Y2D749"/>
<name>A0A4Y2D749_ARAVE</name>
<reference evidence="2 3" key="1">
    <citation type="journal article" date="2019" name="Sci. Rep.">
        <title>Orb-weaving spider Araneus ventricosus genome elucidates the spidroin gene catalogue.</title>
        <authorList>
            <person name="Kono N."/>
            <person name="Nakamura H."/>
            <person name="Ohtoshi R."/>
            <person name="Moran D.A.P."/>
            <person name="Shinohara A."/>
            <person name="Yoshida Y."/>
            <person name="Fujiwara M."/>
            <person name="Mori M."/>
            <person name="Tomita M."/>
            <person name="Arakawa K."/>
        </authorList>
    </citation>
    <scope>NUCLEOTIDE SEQUENCE [LARGE SCALE GENOMIC DNA]</scope>
</reference>
<organism evidence="2 3">
    <name type="scientific">Araneus ventricosus</name>
    <name type="common">Orbweaver spider</name>
    <name type="synonym">Epeira ventricosa</name>
    <dbReference type="NCBI Taxonomy" id="182803"/>
    <lineage>
        <taxon>Eukaryota</taxon>
        <taxon>Metazoa</taxon>
        <taxon>Ecdysozoa</taxon>
        <taxon>Arthropoda</taxon>
        <taxon>Chelicerata</taxon>
        <taxon>Arachnida</taxon>
        <taxon>Araneae</taxon>
        <taxon>Araneomorphae</taxon>
        <taxon>Entelegynae</taxon>
        <taxon>Araneoidea</taxon>
        <taxon>Araneidae</taxon>
        <taxon>Araneus</taxon>
    </lineage>
</organism>
<evidence type="ECO:0000313" key="3">
    <source>
        <dbReference type="Proteomes" id="UP000499080"/>
    </source>
</evidence>
<gene>
    <name evidence="2" type="ORF">AVEN_22921_1</name>
</gene>
<feature type="compositionally biased region" description="Polar residues" evidence="1">
    <location>
        <begin position="1"/>
        <end position="17"/>
    </location>
</feature>
<proteinExistence type="predicted"/>
<keyword evidence="3" id="KW-1185">Reference proteome</keyword>
<comment type="caution">
    <text evidence="2">The sequence shown here is derived from an EMBL/GenBank/DDBJ whole genome shotgun (WGS) entry which is preliminary data.</text>
</comment>
<protein>
    <submittedName>
        <fullName evidence="2">Uncharacterized protein</fullName>
    </submittedName>
</protein>
<evidence type="ECO:0000313" key="2">
    <source>
        <dbReference type="EMBL" id="GBM11794.1"/>
    </source>
</evidence>
<dbReference type="EMBL" id="BGPR01000304">
    <property type="protein sequence ID" value="GBM11794.1"/>
    <property type="molecule type" value="Genomic_DNA"/>
</dbReference>
<evidence type="ECO:0000256" key="1">
    <source>
        <dbReference type="SAM" id="MobiDB-lite"/>
    </source>
</evidence>
<dbReference type="Proteomes" id="UP000499080">
    <property type="component" value="Unassembled WGS sequence"/>
</dbReference>